<dbReference type="InterPro" id="IPR013783">
    <property type="entry name" value="Ig-like_fold"/>
</dbReference>
<evidence type="ECO:0000256" key="11">
    <source>
        <dbReference type="ARBA" id="ARBA00023136"/>
    </source>
</evidence>
<keyword evidence="6 22" id="KW-0732">Signal</keyword>
<dbReference type="SMART" id="SM00409">
    <property type="entry name" value="IG"/>
    <property type="match status" value="2"/>
</dbReference>
<evidence type="ECO:0000313" key="24">
    <source>
        <dbReference type="Proteomes" id="UP000189704"/>
    </source>
</evidence>
<dbReference type="InterPro" id="IPR003599">
    <property type="entry name" value="Ig_sub"/>
</dbReference>
<dbReference type="Gene3D" id="2.60.40.10">
    <property type="entry name" value="Immunoglobulins"/>
    <property type="match status" value="1"/>
</dbReference>
<keyword evidence="24" id="KW-1185">Reference proteome</keyword>
<dbReference type="InterPro" id="IPR036179">
    <property type="entry name" value="Ig-like_dom_sf"/>
</dbReference>
<proteinExistence type="inferred from homology"/>
<evidence type="ECO:0000313" key="25">
    <source>
        <dbReference type="RefSeq" id="XP_008061768.1"/>
    </source>
</evidence>
<feature type="region of interest" description="Disordered" evidence="20">
    <location>
        <begin position="62"/>
        <end position="106"/>
    </location>
</feature>
<keyword evidence="9 21" id="KW-1133">Transmembrane helix</keyword>
<comment type="function">
    <text evidence="16">Lymphocyte activation gene 3 protein: Inhibitory receptor on antigen activated T-cells. Delivers inhibitory signals upon binding to ligands, such as FGL1. FGL1 constitutes a major ligand of LAG3 and is responsible for LAG3 T-cell inhibitory function. Following TCR engagement, LAG3 associates with CD3-TCR in the immunological synapse and directly inhibits T-cell activation. May inhibit antigen-specific T-cell activation in synergy with PDCD1/PD-1, possibly by acting as a coreceptor for PDCD1/PD-1. Negatively regulates the proliferation, activation, effector function and homeostasis of both CD8(+) and CD4(+) T-cells. Also mediates immune tolerance: constitutively expressed on a subset of regulatory T-cells (Tregs) and contributes to their suppressive function. Also acts as a negative regulator of plasmacytoid dendritic cell (pDCs) activation. Binds MHC class II (MHC-II); the precise role of MHC-II-binding is however unclear.</text>
</comment>
<keyword evidence="10" id="KW-1064">Adaptive immunity</keyword>
<evidence type="ECO:0000256" key="19">
    <source>
        <dbReference type="ARBA" id="ARBA00067553"/>
    </source>
</evidence>
<keyword evidence="12" id="KW-1015">Disulfide bond</keyword>
<evidence type="ECO:0000256" key="14">
    <source>
        <dbReference type="ARBA" id="ARBA00023319"/>
    </source>
</evidence>
<dbReference type="SUPFAM" id="SSF48726">
    <property type="entry name" value="Immunoglobulin"/>
    <property type="match status" value="2"/>
</dbReference>
<keyword evidence="3" id="KW-1003">Cell membrane</keyword>
<evidence type="ECO:0000256" key="18">
    <source>
        <dbReference type="ARBA" id="ARBA00065545"/>
    </source>
</evidence>
<evidence type="ECO:0000256" key="13">
    <source>
        <dbReference type="ARBA" id="ARBA00023180"/>
    </source>
</evidence>
<dbReference type="OrthoDB" id="9937043at2759"/>
<keyword evidence="8" id="KW-0391">Immunity</keyword>
<protein>
    <recommendedName>
        <fullName evidence="19">Lymphocyte activation gene 3 protein</fullName>
    </recommendedName>
</protein>
<dbReference type="STRING" id="1868482.ENSTSYP00000019669"/>
<evidence type="ECO:0000256" key="15">
    <source>
        <dbReference type="ARBA" id="ARBA00057112"/>
    </source>
</evidence>
<evidence type="ECO:0000256" key="5">
    <source>
        <dbReference type="ARBA" id="ARBA00022692"/>
    </source>
</evidence>
<feature type="domain" description="Ig-like" evidence="23">
    <location>
        <begin position="100"/>
        <end position="187"/>
    </location>
</feature>
<evidence type="ECO:0000256" key="7">
    <source>
        <dbReference type="ARBA" id="ARBA00022737"/>
    </source>
</evidence>
<comment type="function">
    <text evidence="15">May function as a ligand for MHC class II (MHC-II) on antigen-presenting cells (APC), promoting APC activation/maturation and driving Th1 immune response.</text>
</comment>
<evidence type="ECO:0000256" key="16">
    <source>
        <dbReference type="ARBA" id="ARBA00059221"/>
    </source>
</evidence>
<dbReference type="KEGG" id="csyr:103265934"/>
<reference evidence="25" key="1">
    <citation type="submission" date="2025-08" db="UniProtKB">
        <authorList>
            <consortium name="RefSeq"/>
        </authorList>
    </citation>
    <scope>IDENTIFICATION</scope>
</reference>
<evidence type="ECO:0000256" key="17">
    <source>
        <dbReference type="ARBA" id="ARBA00061264"/>
    </source>
</evidence>
<dbReference type="PROSITE" id="PS50835">
    <property type="entry name" value="IG_LIKE"/>
    <property type="match status" value="2"/>
</dbReference>
<evidence type="ECO:0000256" key="6">
    <source>
        <dbReference type="ARBA" id="ARBA00022729"/>
    </source>
</evidence>
<evidence type="ECO:0000256" key="12">
    <source>
        <dbReference type="ARBA" id="ARBA00023157"/>
    </source>
</evidence>
<evidence type="ECO:0000256" key="10">
    <source>
        <dbReference type="ARBA" id="ARBA00023130"/>
    </source>
</evidence>
<comment type="subcellular location">
    <subcellularLocation>
        <location evidence="1">Cell membrane</location>
        <topology evidence="1">Single-pass type I membrane protein</topology>
    </subcellularLocation>
    <subcellularLocation>
        <location evidence="2">Secreted</location>
    </subcellularLocation>
</comment>
<accession>A0A1U7TZ53</accession>
<evidence type="ECO:0000259" key="23">
    <source>
        <dbReference type="PROSITE" id="PS50835"/>
    </source>
</evidence>
<dbReference type="FunFam" id="2.60.40.10:FF:002440">
    <property type="entry name" value="Lymphocyte activation gene 3 protein"/>
    <property type="match status" value="1"/>
</dbReference>
<feature type="region of interest" description="Disordered" evidence="20">
    <location>
        <begin position="422"/>
        <end position="462"/>
    </location>
</feature>
<keyword evidence="5 21" id="KW-0812">Transmembrane</keyword>
<feature type="transmembrane region" description="Helical" evidence="21">
    <location>
        <begin position="379"/>
        <end position="403"/>
    </location>
</feature>
<evidence type="ECO:0000256" key="9">
    <source>
        <dbReference type="ARBA" id="ARBA00022989"/>
    </source>
</evidence>
<dbReference type="RefSeq" id="XP_008061768.1">
    <property type="nucleotide sequence ID" value="XM_008063577.1"/>
</dbReference>
<dbReference type="CTD" id="3902"/>
<feature type="chain" id="PRO_5010525819" description="Lymphocyte activation gene 3 protein" evidence="22">
    <location>
        <begin position="23"/>
        <end position="462"/>
    </location>
</feature>
<dbReference type="GeneID" id="103265934"/>
<sequence length="462" mass="49627">MRKAEFLGLMLLQLLWVAPVEGPGPGAEVPEVWAQEGTPAQLPCRPTSPLLDRSLLRRGGVTWQHRPDRYAPRTEAPPSPAGRASRFAAQHPGPPSAPGPRVTATPAGPLRVSDWVVLNCSFSRPGRPASVRWFRGLGRVPVPESPHHHFAESSFFLPRVGPLDSGPWGCTLAYSDGFNVSATYNLTVWGLEPPVPTTVYAGAGSGVGLPCHLPPGVGTPSPLTAKWAPPEGGPDLLVAGHDGNFSLQLASVSRAQAGTYTCHVDLQGQQLRAAVTLAVITATFQRFGSPGSAGKLLCEVTPASGQEQFVWSPLDDPAQRRAPGPWLEVQEAGLLSQPWQCQLYEGARLLGAAVYSMDLSSPGARRSGQAPGALQAGHLSLFLTLGALSLLLLVTAAFGFHLWRRRWQPRRFSALEDGIHPPQVLSKREELEPDAEPGLEPEREREPEPEPEPELEPEPESL</sequence>
<evidence type="ECO:0000256" key="4">
    <source>
        <dbReference type="ARBA" id="ARBA00022525"/>
    </source>
</evidence>
<keyword evidence="13" id="KW-0325">Glycoprotein</keyword>
<evidence type="ECO:0000256" key="21">
    <source>
        <dbReference type="SAM" id="Phobius"/>
    </source>
</evidence>
<dbReference type="InterPro" id="IPR007110">
    <property type="entry name" value="Ig-like_dom"/>
</dbReference>
<dbReference type="Proteomes" id="UP000189704">
    <property type="component" value="Unplaced"/>
</dbReference>
<feature type="signal peptide" evidence="22">
    <location>
        <begin position="1"/>
        <end position="22"/>
    </location>
</feature>
<feature type="domain" description="Ig-like" evidence="23">
    <location>
        <begin position="193"/>
        <end position="276"/>
    </location>
</feature>
<evidence type="ECO:0000256" key="1">
    <source>
        <dbReference type="ARBA" id="ARBA00004251"/>
    </source>
</evidence>
<evidence type="ECO:0000256" key="8">
    <source>
        <dbReference type="ARBA" id="ARBA00022859"/>
    </source>
</evidence>
<comment type="similarity">
    <text evidence="17">Belongs to the LAG3 family.</text>
</comment>
<evidence type="ECO:0000256" key="20">
    <source>
        <dbReference type="SAM" id="MobiDB-lite"/>
    </source>
</evidence>
<dbReference type="PANTHER" id="PTHR11422:SF10">
    <property type="entry name" value="IG-LIKE DOMAIN-CONTAINING PROTEIN"/>
    <property type="match status" value="1"/>
</dbReference>
<name>A0A1U7TZ53_CARSF</name>
<keyword evidence="7" id="KW-0677">Repeat</keyword>
<dbReference type="GO" id="GO:0005886">
    <property type="term" value="C:plasma membrane"/>
    <property type="evidence" value="ECO:0007669"/>
    <property type="project" value="UniProtKB-SubCell"/>
</dbReference>
<evidence type="ECO:0000256" key="22">
    <source>
        <dbReference type="SAM" id="SignalP"/>
    </source>
</evidence>
<evidence type="ECO:0000256" key="3">
    <source>
        <dbReference type="ARBA" id="ARBA00022475"/>
    </source>
</evidence>
<gene>
    <name evidence="25" type="primary">LAG3</name>
</gene>
<comment type="subunit">
    <text evidence="18">Interacts with MHC class II (MHC-II); selectively recognizes stable complexes of peptide and MHC-II. Interacts with FGL1 (via the Fibrinogen C-terminal domain).</text>
</comment>
<organism evidence="24 25">
    <name type="scientific">Carlito syrichta</name>
    <name type="common">Philippine tarsier</name>
    <name type="synonym">Tarsius syrichta</name>
    <dbReference type="NCBI Taxonomy" id="1868482"/>
    <lineage>
        <taxon>Eukaryota</taxon>
        <taxon>Metazoa</taxon>
        <taxon>Chordata</taxon>
        <taxon>Craniata</taxon>
        <taxon>Vertebrata</taxon>
        <taxon>Euteleostomi</taxon>
        <taxon>Mammalia</taxon>
        <taxon>Eutheria</taxon>
        <taxon>Euarchontoglires</taxon>
        <taxon>Primates</taxon>
        <taxon>Haplorrhini</taxon>
        <taxon>Tarsiiformes</taxon>
        <taxon>Tarsiidae</taxon>
        <taxon>Carlito</taxon>
    </lineage>
</organism>
<dbReference type="GO" id="GO:0042289">
    <property type="term" value="F:MHC class II protein binding"/>
    <property type="evidence" value="ECO:0007669"/>
    <property type="project" value="UniProtKB-ARBA"/>
</dbReference>
<dbReference type="PANTHER" id="PTHR11422">
    <property type="entry name" value="T-CELL SURFACE GLYCOPROTEIN CD4"/>
    <property type="match status" value="1"/>
</dbReference>
<dbReference type="GO" id="GO:0002250">
    <property type="term" value="P:adaptive immune response"/>
    <property type="evidence" value="ECO:0007669"/>
    <property type="project" value="UniProtKB-KW"/>
</dbReference>
<dbReference type="GO" id="GO:0005576">
    <property type="term" value="C:extracellular region"/>
    <property type="evidence" value="ECO:0007669"/>
    <property type="project" value="UniProtKB-SubCell"/>
</dbReference>
<keyword evidence="4" id="KW-0964">Secreted</keyword>
<evidence type="ECO:0000256" key="2">
    <source>
        <dbReference type="ARBA" id="ARBA00004613"/>
    </source>
</evidence>
<dbReference type="AlphaFoldDB" id="A0A1U7TZ53"/>
<keyword evidence="11 21" id="KW-0472">Membrane</keyword>
<keyword evidence="14" id="KW-0393">Immunoglobulin domain</keyword>
<feature type="compositionally biased region" description="Acidic residues" evidence="20">
    <location>
        <begin position="449"/>
        <end position="462"/>
    </location>
</feature>